<sequence>MSKARVQWETLNLIRKEKFDIILPVAMRENNVDMWIHRIREGNPDPLALDLGGDKGYFIFTDRGEDRIERAVFNGYEDDLEELDCYDIFGQEEGLRDFVIKRDPKTIAINMS</sequence>
<proteinExistence type="predicted"/>
<name>X1I4V7_9ZZZZ</name>
<evidence type="ECO:0008006" key="2">
    <source>
        <dbReference type="Google" id="ProtNLM"/>
    </source>
</evidence>
<reference evidence="1" key="1">
    <citation type="journal article" date="2014" name="Front. Microbiol.">
        <title>High frequency of phylogenetically diverse reductive dehalogenase-homologous genes in deep subseafloor sedimentary metagenomes.</title>
        <authorList>
            <person name="Kawai M."/>
            <person name="Futagami T."/>
            <person name="Toyoda A."/>
            <person name="Takaki Y."/>
            <person name="Nishi S."/>
            <person name="Hori S."/>
            <person name="Arai W."/>
            <person name="Tsubouchi T."/>
            <person name="Morono Y."/>
            <person name="Uchiyama I."/>
            <person name="Ito T."/>
            <person name="Fujiyama A."/>
            <person name="Inagaki F."/>
            <person name="Takami H."/>
        </authorList>
    </citation>
    <scope>NUCLEOTIDE SEQUENCE</scope>
    <source>
        <strain evidence="1">Expedition CK06-06</strain>
    </source>
</reference>
<dbReference type="EMBL" id="BARU01018909">
    <property type="protein sequence ID" value="GAH61119.1"/>
    <property type="molecule type" value="Genomic_DNA"/>
</dbReference>
<dbReference type="AlphaFoldDB" id="X1I4V7"/>
<accession>X1I4V7</accession>
<comment type="caution">
    <text evidence="1">The sequence shown here is derived from an EMBL/GenBank/DDBJ whole genome shotgun (WGS) entry which is preliminary data.</text>
</comment>
<evidence type="ECO:0000313" key="1">
    <source>
        <dbReference type="EMBL" id="GAH61119.1"/>
    </source>
</evidence>
<organism evidence="1">
    <name type="scientific">marine sediment metagenome</name>
    <dbReference type="NCBI Taxonomy" id="412755"/>
    <lineage>
        <taxon>unclassified sequences</taxon>
        <taxon>metagenomes</taxon>
        <taxon>ecological metagenomes</taxon>
    </lineage>
</organism>
<feature type="non-terminal residue" evidence="1">
    <location>
        <position position="112"/>
    </location>
</feature>
<gene>
    <name evidence="1" type="ORF">S03H2_31198</name>
</gene>
<protein>
    <recommendedName>
        <fullName evidence="2">Creatinase N-terminal domain-containing protein</fullName>
    </recommendedName>
</protein>